<dbReference type="Gene3D" id="1.10.8.330">
    <property type="entry name" value="PG0816-like"/>
    <property type="match status" value="1"/>
</dbReference>
<accession>A0A840D1A2</accession>
<dbReference type="AlphaFoldDB" id="A0A840D1A2"/>
<comment type="caution">
    <text evidence="1">The sequence shown here is derived from an EMBL/GenBank/DDBJ whole genome shotgun (WGS) entry which is preliminary data.</text>
</comment>
<dbReference type="Proteomes" id="UP000555103">
    <property type="component" value="Unassembled WGS sequence"/>
</dbReference>
<reference evidence="1 2" key="1">
    <citation type="submission" date="2020-08" db="EMBL/GenBank/DDBJ databases">
        <title>Genomic Encyclopedia of Type Strains, Phase IV (KMG-IV): sequencing the most valuable type-strain genomes for metagenomic binning, comparative biology and taxonomic classification.</title>
        <authorList>
            <person name="Goeker M."/>
        </authorList>
    </citation>
    <scope>NUCLEOTIDE SEQUENCE [LARGE SCALE GENOMIC DNA]</scope>
    <source>
        <strain evidence="1 2">DSM 104969</strain>
    </source>
</reference>
<evidence type="ECO:0000313" key="1">
    <source>
        <dbReference type="EMBL" id="MBB4038093.1"/>
    </source>
</evidence>
<protein>
    <recommendedName>
        <fullName evidence="3">DUF1896 domain-containing protein</fullName>
    </recommendedName>
</protein>
<sequence>MWYIIRSKPIGISTLIKAITKGSSTPLKINDMTTKPKTTVTDLSYFRLSLLSYLRDTHPDKAIDHEFIAVRGDAAAEMYSQAIKEGHTHDEAEVISSQVLYEDLHFSTYRTLVTILWDEFSEEVNPSQAEGIAMELVSRLADTIQKYTLSDDFADTPEYNQFYTELTGEIQILLENGL</sequence>
<keyword evidence="2" id="KW-1185">Reference proteome</keyword>
<dbReference type="Gene3D" id="1.10.8.340">
    <property type="entry name" value="PG0816-like"/>
    <property type="match status" value="1"/>
</dbReference>
<name>A0A840D1A2_9BACT</name>
<dbReference type="InterPro" id="IPR036297">
    <property type="entry name" value="PG0816-like_sf"/>
</dbReference>
<dbReference type="SUPFAM" id="SSF140753">
    <property type="entry name" value="PG0816-like"/>
    <property type="match status" value="1"/>
</dbReference>
<organism evidence="1 2">
    <name type="scientific">Dysgonomonas hofstadii</name>
    <dbReference type="NCBI Taxonomy" id="637886"/>
    <lineage>
        <taxon>Bacteria</taxon>
        <taxon>Pseudomonadati</taxon>
        <taxon>Bacteroidota</taxon>
        <taxon>Bacteroidia</taxon>
        <taxon>Bacteroidales</taxon>
        <taxon>Dysgonomonadaceae</taxon>
        <taxon>Dysgonomonas</taxon>
    </lineage>
</organism>
<dbReference type="InterPro" id="IPR015082">
    <property type="entry name" value="DUF1896"/>
</dbReference>
<gene>
    <name evidence="1" type="ORF">GGR21_004020</name>
</gene>
<evidence type="ECO:0000313" key="2">
    <source>
        <dbReference type="Proteomes" id="UP000555103"/>
    </source>
</evidence>
<dbReference type="Pfam" id="PF08989">
    <property type="entry name" value="DUF1896"/>
    <property type="match status" value="1"/>
</dbReference>
<evidence type="ECO:0008006" key="3">
    <source>
        <dbReference type="Google" id="ProtNLM"/>
    </source>
</evidence>
<dbReference type="EMBL" id="JACIEP010000022">
    <property type="protein sequence ID" value="MBB4038093.1"/>
    <property type="molecule type" value="Genomic_DNA"/>
</dbReference>
<proteinExistence type="predicted"/>